<feature type="compositionally biased region" description="Polar residues" evidence="1">
    <location>
        <begin position="11"/>
        <end position="25"/>
    </location>
</feature>
<reference evidence="2 3" key="1">
    <citation type="journal article" date="2018" name="Front. Plant Sci.">
        <title>Red Clover (Trifolium pratense) and Zigzag Clover (T. medium) - A Picture of Genomic Similarities and Differences.</title>
        <authorList>
            <person name="Dluhosova J."/>
            <person name="Istvanek J."/>
            <person name="Nedelnik J."/>
            <person name="Repkova J."/>
        </authorList>
    </citation>
    <scope>NUCLEOTIDE SEQUENCE [LARGE SCALE GENOMIC DNA]</scope>
    <source>
        <strain evidence="3">cv. 10/8</strain>
        <tissue evidence="2">Leaf</tissue>
    </source>
</reference>
<proteinExistence type="predicted"/>
<feature type="region of interest" description="Disordered" evidence="1">
    <location>
        <begin position="1"/>
        <end position="46"/>
    </location>
</feature>
<dbReference type="EMBL" id="LXQA010151375">
    <property type="protein sequence ID" value="MCI26113.1"/>
    <property type="molecule type" value="Genomic_DNA"/>
</dbReference>
<evidence type="ECO:0000256" key="1">
    <source>
        <dbReference type="SAM" id="MobiDB-lite"/>
    </source>
</evidence>
<dbReference type="Proteomes" id="UP000265520">
    <property type="component" value="Unassembled WGS sequence"/>
</dbReference>
<evidence type="ECO:0000313" key="3">
    <source>
        <dbReference type="Proteomes" id="UP000265520"/>
    </source>
</evidence>
<protein>
    <submittedName>
        <fullName evidence="2">Uncharacterized protein</fullName>
    </submittedName>
</protein>
<comment type="caution">
    <text evidence="2">The sequence shown here is derived from an EMBL/GenBank/DDBJ whole genome shotgun (WGS) entry which is preliminary data.</text>
</comment>
<evidence type="ECO:0000313" key="2">
    <source>
        <dbReference type="EMBL" id="MCI26113.1"/>
    </source>
</evidence>
<dbReference type="AlphaFoldDB" id="A0A392QNY5"/>
<sequence>SIKISVEDGTNPANAKTITSSQEQNVDIREFQETKTKTNNDQGENS</sequence>
<feature type="compositionally biased region" description="Basic and acidic residues" evidence="1">
    <location>
        <begin position="26"/>
        <end position="38"/>
    </location>
</feature>
<organism evidence="2 3">
    <name type="scientific">Trifolium medium</name>
    <dbReference type="NCBI Taxonomy" id="97028"/>
    <lineage>
        <taxon>Eukaryota</taxon>
        <taxon>Viridiplantae</taxon>
        <taxon>Streptophyta</taxon>
        <taxon>Embryophyta</taxon>
        <taxon>Tracheophyta</taxon>
        <taxon>Spermatophyta</taxon>
        <taxon>Magnoliopsida</taxon>
        <taxon>eudicotyledons</taxon>
        <taxon>Gunneridae</taxon>
        <taxon>Pentapetalae</taxon>
        <taxon>rosids</taxon>
        <taxon>fabids</taxon>
        <taxon>Fabales</taxon>
        <taxon>Fabaceae</taxon>
        <taxon>Papilionoideae</taxon>
        <taxon>50 kb inversion clade</taxon>
        <taxon>NPAAA clade</taxon>
        <taxon>Hologalegina</taxon>
        <taxon>IRL clade</taxon>
        <taxon>Trifolieae</taxon>
        <taxon>Trifolium</taxon>
    </lineage>
</organism>
<name>A0A392QNY5_9FABA</name>
<accession>A0A392QNY5</accession>
<keyword evidence="3" id="KW-1185">Reference proteome</keyword>
<feature type="non-terminal residue" evidence="2">
    <location>
        <position position="1"/>
    </location>
</feature>